<accession>S0FP72</accession>
<proteinExistence type="predicted"/>
<dbReference type="STRING" id="1195236.CTER_5108"/>
<dbReference type="RefSeq" id="WP_004623061.1">
    <property type="nucleotide sequence ID" value="NZ_AORV01000008.1"/>
</dbReference>
<keyword evidence="2" id="KW-1185">Reference proteome</keyword>
<name>S0FP72_RUMCE</name>
<dbReference type="PATRIC" id="fig|1195236.3.peg.222"/>
<sequence length="136" mass="15334">MASFSFEMPTELMNQLEKLANIDEIAPKMINKATPIVADSIKYNVRKHKQSGDLERSVKVKKASNGKSGGYYGKVYFDGYGSDKQRTPNDLKANVIEYGTKDRTAEPFMDKSVNDVEQNVNDAMQEVFNREVGGEW</sequence>
<dbReference type="eggNOG" id="ENOG5033VGR">
    <property type="taxonomic scope" value="Bacteria"/>
</dbReference>
<dbReference type="AlphaFoldDB" id="S0FP72"/>
<gene>
    <name evidence="1" type="ORF">CTER_5108</name>
</gene>
<dbReference type="Pfam" id="PF04883">
    <property type="entry name" value="HK97-gp10_like"/>
    <property type="match status" value="1"/>
</dbReference>
<comment type="caution">
    <text evidence="1">The sequence shown here is derived from an EMBL/GenBank/DDBJ whole genome shotgun (WGS) entry which is preliminary data.</text>
</comment>
<evidence type="ECO:0000313" key="2">
    <source>
        <dbReference type="Proteomes" id="UP000014155"/>
    </source>
</evidence>
<dbReference type="EMBL" id="AORV01000008">
    <property type="protein sequence ID" value="EMS74030.1"/>
    <property type="molecule type" value="Genomic_DNA"/>
</dbReference>
<reference evidence="1 2" key="1">
    <citation type="journal article" date="2013" name="Genome Announc.">
        <title>Draft Genome Sequence of the Cellulolytic, Mesophilic, Anaerobic Bacterium Clostridium termitidis Strain CT1112 (DSM 5398).</title>
        <authorList>
            <person name="Lal S."/>
            <person name="Ramachandran U."/>
            <person name="Zhang X."/>
            <person name="Munir R."/>
            <person name="Sparling R."/>
            <person name="Levin D.B."/>
        </authorList>
    </citation>
    <scope>NUCLEOTIDE SEQUENCE [LARGE SCALE GENOMIC DNA]</scope>
    <source>
        <strain evidence="1 2">CT1112</strain>
    </source>
</reference>
<dbReference type="InterPro" id="IPR010064">
    <property type="entry name" value="HK97-gp10_tail"/>
</dbReference>
<organism evidence="1 2">
    <name type="scientific">Ruminiclostridium cellobioparum subsp. termitidis CT1112</name>
    <dbReference type="NCBI Taxonomy" id="1195236"/>
    <lineage>
        <taxon>Bacteria</taxon>
        <taxon>Bacillati</taxon>
        <taxon>Bacillota</taxon>
        <taxon>Clostridia</taxon>
        <taxon>Eubacteriales</taxon>
        <taxon>Oscillospiraceae</taxon>
        <taxon>Ruminiclostridium</taxon>
    </lineage>
</organism>
<evidence type="ECO:0000313" key="1">
    <source>
        <dbReference type="EMBL" id="EMS74030.1"/>
    </source>
</evidence>
<dbReference type="Proteomes" id="UP000014155">
    <property type="component" value="Unassembled WGS sequence"/>
</dbReference>
<protein>
    <submittedName>
        <fullName evidence="1">Phage protein, HK97 gp10 family</fullName>
    </submittedName>
</protein>